<dbReference type="PANTHER" id="PTHR11733">
    <property type="entry name" value="ZINC METALLOPROTEASE FAMILY M13 NEPRILYSIN-RELATED"/>
    <property type="match status" value="1"/>
</dbReference>
<dbReference type="PROSITE" id="PS51885">
    <property type="entry name" value="NEPRILYSIN"/>
    <property type="match status" value="1"/>
</dbReference>
<dbReference type="PANTHER" id="PTHR11733:SF241">
    <property type="entry name" value="GH26575P-RELATED"/>
    <property type="match status" value="1"/>
</dbReference>
<dbReference type="InterPro" id="IPR042089">
    <property type="entry name" value="Peptidase_M13_dom_2"/>
</dbReference>
<dbReference type="InterPro" id="IPR024079">
    <property type="entry name" value="MetalloPept_cat_dom_sf"/>
</dbReference>
<dbReference type="Gene3D" id="1.10.1380.10">
    <property type="entry name" value="Neutral endopeptidase , domain2"/>
    <property type="match status" value="1"/>
</dbReference>
<evidence type="ECO:0000313" key="1">
    <source>
        <dbReference type="EMBL" id="KAH9373908.1"/>
    </source>
</evidence>
<comment type="caution">
    <text evidence="1">The sequence shown here is derived from an EMBL/GenBank/DDBJ whole genome shotgun (WGS) entry which is preliminary data.</text>
</comment>
<dbReference type="VEuPathDB" id="VectorBase:HLOH_065343"/>
<dbReference type="Gene3D" id="3.40.390.10">
    <property type="entry name" value="Collagenase (Catalytic Domain)"/>
    <property type="match status" value="1"/>
</dbReference>
<dbReference type="OrthoDB" id="10415432at2759"/>
<evidence type="ECO:0000313" key="2">
    <source>
        <dbReference type="Proteomes" id="UP000821853"/>
    </source>
</evidence>
<dbReference type="GO" id="GO:0004222">
    <property type="term" value="F:metalloendopeptidase activity"/>
    <property type="evidence" value="ECO:0007669"/>
    <property type="project" value="InterPro"/>
</dbReference>
<dbReference type="InterPro" id="IPR000718">
    <property type="entry name" value="Peptidase_M13"/>
</dbReference>
<gene>
    <name evidence="1" type="ORF">HPB48_007309</name>
</gene>
<dbReference type="GO" id="GO:0005886">
    <property type="term" value="C:plasma membrane"/>
    <property type="evidence" value="ECO:0007669"/>
    <property type="project" value="TreeGrafter"/>
</dbReference>
<organism evidence="1 2">
    <name type="scientific">Haemaphysalis longicornis</name>
    <name type="common">Bush tick</name>
    <dbReference type="NCBI Taxonomy" id="44386"/>
    <lineage>
        <taxon>Eukaryota</taxon>
        <taxon>Metazoa</taxon>
        <taxon>Ecdysozoa</taxon>
        <taxon>Arthropoda</taxon>
        <taxon>Chelicerata</taxon>
        <taxon>Arachnida</taxon>
        <taxon>Acari</taxon>
        <taxon>Parasitiformes</taxon>
        <taxon>Ixodida</taxon>
        <taxon>Ixodoidea</taxon>
        <taxon>Ixodidae</taxon>
        <taxon>Haemaphysalinae</taxon>
        <taxon>Haemaphysalis</taxon>
    </lineage>
</organism>
<dbReference type="EMBL" id="JABSTR010000006">
    <property type="protein sequence ID" value="KAH9373908.1"/>
    <property type="molecule type" value="Genomic_DNA"/>
</dbReference>
<dbReference type="GO" id="GO:0016485">
    <property type="term" value="P:protein processing"/>
    <property type="evidence" value="ECO:0007669"/>
    <property type="project" value="TreeGrafter"/>
</dbReference>
<dbReference type="AlphaFoldDB" id="A0A9J6GHV1"/>
<proteinExistence type="predicted"/>
<dbReference type="Proteomes" id="UP000821853">
    <property type="component" value="Chromosome 4"/>
</dbReference>
<keyword evidence="2" id="KW-1185">Reference proteome</keyword>
<protein>
    <submittedName>
        <fullName evidence="1">Uncharacterized protein</fullName>
    </submittedName>
</protein>
<dbReference type="SUPFAM" id="SSF55486">
    <property type="entry name" value="Metalloproteases ('zincins'), catalytic domain"/>
    <property type="match status" value="1"/>
</dbReference>
<sequence>MSLRLHSSTAEVHVDVRPSLSRDTRGRAHLCPVLVKTTAISLRQLDFEYRVGAWARLRVDVSNESGLELRTFVDSAAVRRDAVGVESQRYVAFTTKLLAMFGGSDDAARQVVALEHDIHGVTAKSDGRYIQMRLEAVPSLSSALSPRDWIEALSKHNGAKMSVNTLVSFHDGLFDLLNLLLSSGSRTYLYLGYRALGMFGFDAHNPDWPATIDEPPAVWLPPDQRSSHCHQLIWSANPVAFNAALVTRPPLGNARARDIVNQVKDGILKYLADHVGMDRTTFLTAAEKLKRLNVSLPGDLVSLPSTLLRNSSAWRPQRATPFLLNLLALRALPTPSTLSMLGRPAPVAEDATLFFGQQRTAEPLVKLQRNSVGVSLAALTPLLYHDDFPAAVQFAGLGSAFADAALRVVGPEGEFYDQEGRRQSFSWWSEPSRAAFRTVTGCLGAEEGSEKLGQEGLEQLWRAAISVRVSWAIFRDGPDSHGVPFEKDVERLFFVAYCFLLCVSPPRPDRHAVALTSLLFGTHVLMANVYCALLPCARVSQRQLRML</sequence>
<accession>A0A9J6GHV1</accession>
<name>A0A9J6GHV1_HAELO</name>
<reference evidence="1 2" key="1">
    <citation type="journal article" date="2020" name="Cell">
        <title>Large-Scale Comparative Analyses of Tick Genomes Elucidate Their Genetic Diversity and Vector Capacities.</title>
        <authorList>
            <consortium name="Tick Genome and Microbiome Consortium (TIGMIC)"/>
            <person name="Jia N."/>
            <person name="Wang J."/>
            <person name="Shi W."/>
            <person name="Du L."/>
            <person name="Sun Y."/>
            <person name="Zhan W."/>
            <person name="Jiang J.F."/>
            <person name="Wang Q."/>
            <person name="Zhang B."/>
            <person name="Ji P."/>
            <person name="Bell-Sakyi L."/>
            <person name="Cui X.M."/>
            <person name="Yuan T.T."/>
            <person name="Jiang B.G."/>
            <person name="Yang W.F."/>
            <person name="Lam T.T."/>
            <person name="Chang Q.C."/>
            <person name="Ding S.J."/>
            <person name="Wang X.J."/>
            <person name="Zhu J.G."/>
            <person name="Ruan X.D."/>
            <person name="Zhao L."/>
            <person name="Wei J.T."/>
            <person name="Ye R.Z."/>
            <person name="Que T.C."/>
            <person name="Du C.H."/>
            <person name="Zhou Y.H."/>
            <person name="Cheng J.X."/>
            <person name="Dai P.F."/>
            <person name="Guo W.B."/>
            <person name="Han X.H."/>
            <person name="Huang E.J."/>
            <person name="Li L.F."/>
            <person name="Wei W."/>
            <person name="Gao Y.C."/>
            <person name="Liu J.Z."/>
            <person name="Shao H.Z."/>
            <person name="Wang X."/>
            <person name="Wang C.C."/>
            <person name="Yang T.C."/>
            <person name="Huo Q.B."/>
            <person name="Li W."/>
            <person name="Chen H.Y."/>
            <person name="Chen S.E."/>
            <person name="Zhou L.G."/>
            <person name="Ni X.B."/>
            <person name="Tian J.H."/>
            <person name="Sheng Y."/>
            <person name="Liu T."/>
            <person name="Pan Y.S."/>
            <person name="Xia L.Y."/>
            <person name="Li J."/>
            <person name="Zhao F."/>
            <person name="Cao W.C."/>
        </authorList>
    </citation>
    <scope>NUCLEOTIDE SEQUENCE [LARGE SCALE GENOMIC DNA]</scope>
    <source>
        <strain evidence="1">HaeL-2018</strain>
    </source>
</reference>